<evidence type="ECO:0000259" key="2">
    <source>
        <dbReference type="Pfam" id="PF03972"/>
    </source>
</evidence>
<dbReference type="PANTHER" id="PTHR16943:SF8">
    <property type="entry name" value="2-METHYLCITRATE DEHYDRATASE"/>
    <property type="match status" value="1"/>
</dbReference>
<dbReference type="EMBL" id="CP026309">
    <property type="protein sequence ID" value="AUV80787.1"/>
    <property type="molecule type" value="Genomic_DNA"/>
</dbReference>
<dbReference type="InterPro" id="IPR045336">
    <property type="entry name" value="MmgE_PrpD_N"/>
</dbReference>
<dbReference type="InterPro" id="IPR042183">
    <property type="entry name" value="MmgE/PrpD_sf_1"/>
</dbReference>
<dbReference type="PANTHER" id="PTHR16943">
    <property type="entry name" value="2-METHYLCITRATE DEHYDRATASE-RELATED"/>
    <property type="match status" value="1"/>
</dbReference>
<dbReference type="SUPFAM" id="SSF103378">
    <property type="entry name" value="2-methylcitrate dehydratase PrpD"/>
    <property type="match status" value="1"/>
</dbReference>
<organism evidence="4 5">
    <name type="scientific">Salinigranum rubrum</name>
    <dbReference type="NCBI Taxonomy" id="755307"/>
    <lineage>
        <taxon>Archaea</taxon>
        <taxon>Methanobacteriati</taxon>
        <taxon>Methanobacteriota</taxon>
        <taxon>Stenosarchaea group</taxon>
        <taxon>Halobacteria</taxon>
        <taxon>Halobacteriales</taxon>
        <taxon>Haloferacaceae</taxon>
        <taxon>Salinigranum</taxon>
    </lineage>
</organism>
<dbReference type="GO" id="GO:0016829">
    <property type="term" value="F:lyase activity"/>
    <property type="evidence" value="ECO:0007669"/>
    <property type="project" value="InterPro"/>
</dbReference>
<reference evidence="4 5" key="1">
    <citation type="submission" date="2018-01" db="EMBL/GenBank/DDBJ databases">
        <title>Complete genome sequence of Salinigranum rubrum GX10T, an extremely halophilic archaeon isolated from a marine solar saltern.</title>
        <authorList>
            <person name="Han S."/>
        </authorList>
    </citation>
    <scope>NUCLEOTIDE SEQUENCE [LARGE SCALE GENOMIC DNA]</scope>
    <source>
        <strain evidence="4 5">GX10</strain>
    </source>
</reference>
<name>A0A2I8VFS7_9EURY</name>
<dbReference type="Pfam" id="PF19305">
    <property type="entry name" value="MmgE_PrpD_C"/>
    <property type="match status" value="1"/>
</dbReference>
<comment type="similarity">
    <text evidence="1">Belongs to the PrpD family.</text>
</comment>
<gene>
    <name evidence="4" type="ORF">C2R22_03225</name>
</gene>
<dbReference type="AlphaFoldDB" id="A0A2I8VFS7"/>
<dbReference type="Pfam" id="PF03972">
    <property type="entry name" value="MmgE_PrpD_N"/>
    <property type="match status" value="1"/>
</dbReference>
<keyword evidence="5" id="KW-1185">Reference proteome</keyword>
<feature type="domain" description="MmgE/PrpD C-terminal" evidence="3">
    <location>
        <begin position="262"/>
        <end position="438"/>
    </location>
</feature>
<dbReference type="InterPro" id="IPR036148">
    <property type="entry name" value="MmgE/PrpD_sf"/>
</dbReference>
<dbReference type="Gene3D" id="3.30.1330.120">
    <property type="entry name" value="2-methylcitrate dehydratase PrpD"/>
    <property type="match status" value="1"/>
</dbReference>
<proteinExistence type="inferred from homology"/>
<evidence type="ECO:0000256" key="1">
    <source>
        <dbReference type="ARBA" id="ARBA00006174"/>
    </source>
</evidence>
<evidence type="ECO:0000259" key="3">
    <source>
        <dbReference type="Pfam" id="PF19305"/>
    </source>
</evidence>
<protein>
    <submittedName>
        <fullName evidence="4">MmgE/PrpD family protein</fullName>
    </submittedName>
</protein>
<dbReference type="GeneID" id="35591068"/>
<dbReference type="InterPro" id="IPR042188">
    <property type="entry name" value="MmgE/PrpD_sf_2"/>
</dbReference>
<accession>A0A2I8VFS7</accession>
<feature type="domain" description="MmgE/PrpD N-terminal" evidence="2">
    <location>
        <begin position="6"/>
        <end position="242"/>
    </location>
</feature>
<dbReference type="Gene3D" id="1.10.4100.10">
    <property type="entry name" value="2-methylcitrate dehydratase PrpD"/>
    <property type="match status" value="1"/>
</dbReference>
<evidence type="ECO:0000313" key="5">
    <source>
        <dbReference type="Proteomes" id="UP000236584"/>
    </source>
</evidence>
<evidence type="ECO:0000313" key="4">
    <source>
        <dbReference type="EMBL" id="AUV80787.1"/>
    </source>
</evidence>
<dbReference type="Proteomes" id="UP000236584">
    <property type="component" value="Chromosome"/>
</dbReference>
<dbReference type="InterPro" id="IPR005656">
    <property type="entry name" value="MmgE_PrpD"/>
</dbReference>
<sequence length="453" mass="49828">MTTTADFADFIDATEYDDLSEEVVEGIKKRILDSIGIALGSIGDEPVEIVRETVRELDPEGGACGIWGSDETASPPEAAMMNTALIRYLDYMDALLLPGETPHPSDNVGAAIASAEYADCSGEDLITGVGIAYEVHGEMADKAPGRDIGWDHIHVTFGSTAAACKLMGLDYEGIRNAVGIATAAYNPLRVTRTGEISMWKGIASANLARNAVYTTMLAKNGMEGPVDAFEGQKGWKEIVQERDFQVEFTPCERILEVMTKKYMAGTHAQTAIEGLLELLERDDIDPHDIEQLHLVTYESAKHVMGGGEGDRHVPKNREQADHSIPYTLAAAALDGQLMKEQYEQERITRDDVRELMGKMTVEGSAELTERFEAGEQPYNITVTTADGSEHRIEKTAFEGHPTNPMSWEQLEEKFHGIAKDAFPESHRNEIVETVRNLEQYETSDLTALLNARS</sequence>
<dbReference type="OrthoDB" id="43639at2157"/>
<dbReference type="RefSeq" id="WP_103424474.1">
    <property type="nucleotide sequence ID" value="NZ_CP026309.1"/>
</dbReference>
<dbReference type="InterPro" id="IPR045337">
    <property type="entry name" value="MmgE_PrpD_C"/>
</dbReference>
<dbReference type="KEGG" id="srub:C2R22_03225"/>